<feature type="domain" description="Utp8 beta-propeller" evidence="1">
    <location>
        <begin position="6"/>
        <end position="366"/>
    </location>
</feature>
<gene>
    <name evidence="3" type="primary">UTP8</name>
    <name evidence="3" type="ORF">ATY40_BA7501484</name>
</gene>
<evidence type="ECO:0000259" key="1">
    <source>
        <dbReference type="Pfam" id="PF10395"/>
    </source>
</evidence>
<dbReference type="AlphaFoldDB" id="A0A1B2J9L7"/>
<dbReference type="Pfam" id="PF10395">
    <property type="entry name" value="Utp8_b_propeller"/>
    <property type="match status" value="1"/>
</dbReference>
<keyword evidence="4" id="KW-1185">Reference proteome</keyword>
<dbReference type="EMBL" id="CP014584">
    <property type="protein sequence ID" value="ANZ74744.1"/>
    <property type="molecule type" value="Genomic_DNA"/>
</dbReference>
<evidence type="ECO:0000313" key="4">
    <source>
        <dbReference type="Proteomes" id="UP000094565"/>
    </source>
</evidence>
<organism evidence="3 4">
    <name type="scientific">Komagataella pastoris</name>
    <name type="common">Yeast</name>
    <name type="synonym">Pichia pastoris</name>
    <dbReference type="NCBI Taxonomy" id="4922"/>
    <lineage>
        <taxon>Eukaryota</taxon>
        <taxon>Fungi</taxon>
        <taxon>Dikarya</taxon>
        <taxon>Ascomycota</taxon>
        <taxon>Saccharomycotina</taxon>
        <taxon>Pichiomycetes</taxon>
        <taxon>Pichiales</taxon>
        <taxon>Pichiaceae</taxon>
        <taxon>Komagataella</taxon>
    </lineage>
</organism>
<accession>A0A1B2J9L7</accession>
<protein>
    <submittedName>
        <fullName evidence="3">BA75_01484T0</fullName>
    </submittedName>
</protein>
<dbReference type="InterPro" id="IPR053881">
    <property type="entry name" value="Utp8_C"/>
</dbReference>
<dbReference type="Proteomes" id="UP000094565">
    <property type="component" value="Chromosome 1"/>
</dbReference>
<dbReference type="OrthoDB" id="4055624at2759"/>
<feature type="domain" description="Utp8 C-terminal" evidence="2">
    <location>
        <begin position="391"/>
        <end position="710"/>
    </location>
</feature>
<evidence type="ECO:0000313" key="3">
    <source>
        <dbReference type="EMBL" id="ANZ74744.1"/>
    </source>
</evidence>
<dbReference type="Pfam" id="PF22542">
    <property type="entry name" value="Utp8_C"/>
    <property type="match status" value="1"/>
</dbReference>
<name>A0A1B2J9L7_PICPA</name>
<evidence type="ECO:0000259" key="2">
    <source>
        <dbReference type="Pfam" id="PF22542"/>
    </source>
</evidence>
<dbReference type="InterPro" id="IPR018843">
    <property type="entry name" value="Utp8_b-prop"/>
</dbReference>
<reference evidence="3 4" key="1">
    <citation type="submission" date="2016-02" db="EMBL/GenBank/DDBJ databases">
        <title>Comparative genomic and transcriptomic foundation for Pichia pastoris.</title>
        <authorList>
            <person name="Love K.R."/>
            <person name="Shah K.A."/>
            <person name="Whittaker C.A."/>
            <person name="Wu J."/>
            <person name="Bartlett M.C."/>
            <person name="Ma D."/>
            <person name="Leeson R.L."/>
            <person name="Priest M."/>
            <person name="Young S.K."/>
            <person name="Love J.C."/>
        </authorList>
    </citation>
    <scope>NUCLEOTIDE SEQUENCE [LARGE SCALE GENOMIC DNA]</scope>
    <source>
        <strain evidence="3 4">ATCC 28485</strain>
    </source>
</reference>
<proteinExistence type="predicted"/>
<sequence>MVAETKISDPYTVSYLPRLGAEVEGEKNYKVADIDSKDNNFIDIAISGSFVGTYILKPTPKLIWSHGLSPSTKVNSINVVQDRNNFEGSKNYLVGLSEKKKHSISLIKYQESNDEKMLEFATDDAVVEIDELYRNSNVVFGLEQSGKVVLYDISESIAPIATLKPTIGSEVKVVFHKFIPDGKGFLLIVERVGQILSVRLVGLDTTSAFNASTHQLDGLNAEVFEYNDGNLLALDAESKELSFFSLPEFQKVKTISLTNVLDSASSDNLLWSLKSVAPNRVLLSFKNDIYLLDTKYQSLLAKFSTTSHKSITLLNCPSQVSGDTPTTRETFVVAAVKNSKENLSKLKHYTVDVGTGKLSDSVGKSLNSKSSELFTAIPFLNPSFNPSNEIRVLNAELKKVYEHLVSSSASKDVKGWEKLCVPFLKNNSLDKILKSKSNTKSIKTDTEFHVHESKTDRIVDYTFIGLICSLIFDDLDLDAFNPEKSLTYLLTHPLFPKEFTEGLLEKLKPHPRLFRQAIVTCPNIACIDLIYQLHGVEDDEIVKDLLVRLSDEFKNETIAQETAKLANTKNKDEFDLNIVISKIMRLNFGYEVLNAFVDSNGLALSLNLSSTESNLSKLIDQVNGRIETLIENSEILTLVNQSLIHYSKIKQSKKEMNGSIVEANGPVSVVIDESRSKIDNMLDISGKSTKAIKVAAPAFIPSYQYEQLKL</sequence>